<organism evidence="8 9">
    <name type="scientific">Tanacetum coccineum</name>
    <dbReference type="NCBI Taxonomy" id="301880"/>
    <lineage>
        <taxon>Eukaryota</taxon>
        <taxon>Viridiplantae</taxon>
        <taxon>Streptophyta</taxon>
        <taxon>Embryophyta</taxon>
        <taxon>Tracheophyta</taxon>
        <taxon>Spermatophyta</taxon>
        <taxon>Magnoliopsida</taxon>
        <taxon>eudicotyledons</taxon>
        <taxon>Gunneridae</taxon>
        <taxon>Pentapetalae</taxon>
        <taxon>asterids</taxon>
        <taxon>campanulids</taxon>
        <taxon>Asterales</taxon>
        <taxon>Asteraceae</taxon>
        <taxon>Asteroideae</taxon>
        <taxon>Anthemideae</taxon>
        <taxon>Anthemidinae</taxon>
        <taxon>Tanacetum</taxon>
    </lineage>
</organism>
<dbReference type="Pfam" id="PF00665">
    <property type="entry name" value="rve"/>
    <property type="match status" value="1"/>
</dbReference>
<evidence type="ECO:0000256" key="4">
    <source>
        <dbReference type="ARBA" id="ARBA00022759"/>
    </source>
</evidence>
<keyword evidence="5" id="KW-0378">Hydrolase</keyword>
<dbReference type="SUPFAM" id="SSF53098">
    <property type="entry name" value="Ribonuclease H-like"/>
    <property type="match status" value="1"/>
</dbReference>
<dbReference type="InterPro" id="IPR050951">
    <property type="entry name" value="Retrovirus_Pol_polyprotein"/>
</dbReference>
<dbReference type="InterPro" id="IPR043502">
    <property type="entry name" value="DNA/RNA_pol_sf"/>
</dbReference>
<evidence type="ECO:0000256" key="5">
    <source>
        <dbReference type="ARBA" id="ARBA00022801"/>
    </source>
</evidence>
<evidence type="ECO:0000256" key="2">
    <source>
        <dbReference type="ARBA" id="ARBA00022695"/>
    </source>
</evidence>
<feature type="non-terminal residue" evidence="8">
    <location>
        <position position="1"/>
    </location>
</feature>
<keyword evidence="4" id="KW-0255">Endonuclease</keyword>
<accession>A0ABQ5BM99</accession>
<dbReference type="InterPro" id="IPR012337">
    <property type="entry name" value="RNaseH-like_sf"/>
</dbReference>
<keyword evidence="3" id="KW-0540">Nuclease</keyword>
<comment type="caution">
    <text evidence="8">The sequence shown here is derived from an EMBL/GenBank/DDBJ whole genome shotgun (WGS) entry which is preliminary data.</text>
</comment>
<dbReference type="InterPro" id="IPR041373">
    <property type="entry name" value="RT_RNaseH"/>
</dbReference>
<evidence type="ECO:0000259" key="7">
    <source>
        <dbReference type="PROSITE" id="PS50994"/>
    </source>
</evidence>
<evidence type="ECO:0000256" key="1">
    <source>
        <dbReference type="ARBA" id="ARBA00022679"/>
    </source>
</evidence>
<name>A0ABQ5BM99_9ASTR</name>
<protein>
    <submittedName>
        <fullName evidence="8">Ty3-gypsy retrotransposon protein</fullName>
    </submittedName>
</protein>
<dbReference type="SUPFAM" id="SSF56672">
    <property type="entry name" value="DNA/RNA polymerases"/>
    <property type="match status" value="1"/>
</dbReference>
<dbReference type="Gene3D" id="3.30.420.10">
    <property type="entry name" value="Ribonuclease H-like superfamily/Ribonuclease H"/>
    <property type="match status" value="1"/>
</dbReference>
<dbReference type="EMBL" id="BQNB010013335">
    <property type="protein sequence ID" value="GJT14703.1"/>
    <property type="molecule type" value="Genomic_DNA"/>
</dbReference>
<dbReference type="PROSITE" id="PS50994">
    <property type="entry name" value="INTEGRASE"/>
    <property type="match status" value="1"/>
</dbReference>
<dbReference type="PANTHER" id="PTHR37984:SF15">
    <property type="entry name" value="INTEGRASE CATALYTIC DOMAIN-CONTAINING PROTEIN"/>
    <property type="match status" value="1"/>
</dbReference>
<keyword evidence="6" id="KW-0695">RNA-directed DNA polymerase</keyword>
<evidence type="ECO:0000256" key="6">
    <source>
        <dbReference type="ARBA" id="ARBA00022918"/>
    </source>
</evidence>
<feature type="domain" description="Integrase catalytic" evidence="7">
    <location>
        <begin position="189"/>
        <end position="294"/>
    </location>
</feature>
<sequence length="294" mass="33320">ASSGGIGVVLLQKGKPVSFFSRKLGPRMRSAATYQKELFAIVEVVYKWRQYLVGRCFTIHTDYKSIKELMQQVADALSRMYEDDNEGVTTAFMAVIRPVIGLVDDLKSENENLEELCQLHQRLDRGEQLEGFRRKQGLLLYQGRYYIGAEFKLKDILLAEFHNTSSAGHGGIKKMLQTKYSMQATEGLLQPLPTPTTVWEDVSMDFITELPASKGLTIILVVVDRFSKYAHFGTLPTNFNAPKVAKIFMEIVVKHRGFAKTIISDRAPIFISKFWKKLCEASGTRLDHSTTYHP</sequence>
<gene>
    <name evidence="8" type="ORF">Tco_0861745</name>
</gene>
<keyword evidence="1" id="KW-0808">Transferase</keyword>
<dbReference type="Proteomes" id="UP001151760">
    <property type="component" value="Unassembled WGS sequence"/>
</dbReference>
<dbReference type="InterPro" id="IPR001584">
    <property type="entry name" value="Integrase_cat-core"/>
</dbReference>
<dbReference type="PANTHER" id="PTHR37984">
    <property type="entry name" value="PROTEIN CBG26694"/>
    <property type="match status" value="1"/>
</dbReference>
<evidence type="ECO:0000313" key="8">
    <source>
        <dbReference type="EMBL" id="GJT14703.1"/>
    </source>
</evidence>
<dbReference type="Pfam" id="PF17917">
    <property type="entry name" value="RT_RNaseH"/>
    <property type="match status" value="1"/>
</dbReference>
<keyword evidence="9" id="KW-1185">Reference proteome</keyword>
<dbReference type="InterPro" id="IPR036397">
    <property type="entry name" value="RNaseH_sf"/>
</dbReference>
<evidence type="ECO:0000256" key="3">
    <source>
        <dbReference type="ARBA" id="ARBA00022722"/>
    </source>
</evidence>
<proteinExistence type="predicted"/>
<reference evidence="8" key="1">
    <citation type="journal article" date="2022" name="Int. J. Mol. Sci.">
        <title>Draft Genome of Tanacetum Coccineum: Genomic Comparison of Closely Related Tanacetum-Family Plants.</title>
        <authorList>
            <person name="Yamashiro T."/>
            <person name="Shiraishi A."/>
            <person name="Nakayama K."/>
            <person name="Satake H."/>
        </authorList>
    </citation>
    <scope>NUCLEOTIDE SEQUENCE</scope>
</reference>
<evidence type="ECO:0000313" key="9">
    <source>
        <dbReference type="Proteomes" id="UP001151760"/>
    </source>
</evidence>
<reference evidence="8" key="2">
    <citation type="submission" date="2022-01" db="EMBL/GenBank/DDBJ databases">
        <authorList>
            <person name="Yamashiro T."/>
            <person name="Shiraishi A."/>
            <person name="Satake H."/>
            <person name="Nakayama K."/>
        </authorList>
    </citation>
    <scope>NUCLEOTIDE SEQUENCE</scope>
</reference>
<keyword evidence="2" id="KW-0548">Nucleotidyltransferase</keyword>